<comment type="similarity">
    <text evidence="1 5">Belongs to the 5-formyltetrahydrofolate cyclo-ligase family.</text>
</comment>
<evidence type="ECO:0000256" key="1">
    <source>
        <dbReference type="ARBA" id="ARBA00010638"/>
    </source>
</evidence>
<name>A0A6M2BRY3_9GAMM</name>
<keyword evidence="7" id="KW-0436">Ligase</keyword>
<keyword evidence="6" id="KW-1133">Transmembrane helix</keyword>
<keyword evidence="5" id="KW-0479">Metal-binding</keyword>
<dbReference type="GO" id="GO:0005524">
    <property type="term" value="F:ATP binding"/>
    <property type="evidence" value="ECO:0007669"/>
    <property type="project" value="UniProtKB-KW"/>
</dbReference>
<comment type="catalytic activity">
    <reaction evidence="5">
        <text>(6S)-5-formyl-5,6,7,8-tetrahydrofolate + ATP = (6R)-5,10-methenyltetrahydrofolate + ADP + phosphate</text>
        <dbReference type="Rhea" id="RHEA:10488"/>
        <dbReference type="ChEBI" id="CHEBI:30616"/>
        <dbReference type="ChEBI" id="CHEBI:43474"/>
        <dbReference type="ChEBI" id="CHEBI:57455"/>
        <dbReference type="ChEBI" id="CHEBI:57457"/>
        <dbReference type="ChEBI" id="CHEBI:456216"/>
        <dbReference type="EC" id="6.3.3.2"/>
    </reaction>
</comment>
<feature type="binding site" evidence="4">
    <location>
        <begin position="133"/>
        <end position="141"/>
    </location>
    <ligand>
        <name>ATP</name>
        <dbReference type="ChEBI" id="CHEBI:30616"/>
    </ligand>
</feature>
<keyword evidence="6" id="KW-0812">Transmembrane</keyword>
<dbReference type="GO" id="GO:0035999">
    <property type="term" value="P:tetrahydrofolate interconversion"/>
    <property type="evidence" value="ECO:0007669"/>
    <property type="project" value="TreeGrafter"/>
</dbReference>
<dbReference type="InterPro" id="IPR002698">
    <property type="entry name" value="FTHF_cligase"/>
</dbReference>
<dbReference type="GO" id="GO:0030272">
    <property type="term" value="F:5-formyltetrahydrofolate cyclo-ligase activity"/>
    <property type="evidence" value="ECO:0007669"/>
    <property type="project" value="UniProtKB-EC"/>
</dbReference>
<dbReference type="Pfam" id="PF01812">
    <property type="entry name" value="5-FTHF_cyc-lig"/>
    <property type="match status" value="1"/>
</dbReference>
<comment type="cofactor">
    <cofactor evidence="5">
        <name>Mg(2+)</name>
        <dbReference type="ChEBI" id="CHEBI:18420"/>
    </cofactor>
</comment>
<dbReference type="Gene3D" id="3.40.50.10420">
    <property type="entry name" value="NagB/RpiA/CoA transferase-like"/>
    <property type="match status" value="1"/>
</dbReference>
<gene>
    <name evidence="7" type="ORF">G7Y85_11345</name>
</gene>
<proteinExistence type="inferred from homology"/>
<dbReference type="EC" id="6.3.3.2" evidence="5"/>
<accession>A0A6M2BRY3</accession>
<dbReference type="InterPro" id="IPR024185">
    <property type="entry name" value="FTHF_cligase-like_sf"/>
</dbReference>
<dbReference type="NCBIfam" id="TIGR02727">
    <property type="entry name" value="MTHFS_bact"/>
    <property type="match status" value="1"/>
</dbReference>
<keyword evidence="5" id="KW-0460">Magnesium</keyword>
<sequence length="196" mass="22173">MYQIKQALRRELRTRRLCVVPAQRRRAADRAARHALRLLGAMRARRVAVYLACGSELATAPLITGMVARGLRIAIPCIDGPGSMHFEWLRPCAALRRNRHGIAEPAGRGRRVRRAEFDAVILPLLGFDRHGTRLGAGGGYYDRWLARPRIAQRPRYLGYAYALQQLEQLPREAWDIRLDAVITENGITWGVTWPTG</sequence>
<dbReference type="PANTHER" id="PTHR23407:SF1">
    <property type="entry name" value="5-FORMYLTETRAHYDROFOLATE CYCLO-LIGASE"/>
    <property type="match status" value="1"/>
</dbReference>
<dbReference type="InterPro" id="IPR037171">
    <property type="entry name" value="NagB/RpiA_transferase-like"/>
</dbReference>
<evidence type="ECO:0000313" key="7">
    <source>
        <dbReference type="EMBL" id="NGY05366.1"/>
    </source>
</evidence>
<feature type="transmembrane region" description="Helical" evidence="6">
    <location>
        <begin position="47"/>
        <end position="68"/>
    </location>
</feature>
<organism evidence="7 8">
    <name type="scientific">Solimonas terrae</name>
    <dbReference type="NCBI Taxonomy" id="1396819"/>
    <lineage>
        <taxon>Bacteria</taxon>
        <taxon>Pseudomonadati</taxon>
        <taxon>Pseudomonadota</taxon>
        <taxon>Gammaproteobacteria</taxon>
        <taxon>Nevskiales</taxon>
        <taxon>Nevskiaceae</taxon>
        <taxon>Solimonas</taxon>
    </lineage>
</organism>
<dbReference type="GO" id="GO:0009396">
    <property type="term" value="P:folic acid-containing compound biosynthetic process"/>
    <property type="evidence" value="ECO:0007669"/>
    <property type="project" value="TreeGrafter"/>
</dbReference>
<keyword evidence="2 4" id="KW-0547">Nucleotide-binding</keyword>
<dbReference type="PIRSF" id="PIRSF006806">
    <property type="entry name" value="FTHF_cligase"/>
    <property type="match status" value="1"/>
</dbReference>
<dbReference type="AlphaFoldDB" id="A0A6M2BRY3"/>
<feature type="binding site" evidence="4">
    <location>
        <position position="51"/>
    </location>
    <ligand>
        <name>substrate</name>
    </ligand>
</feature>
<feature type="binding site" evidence="4">
    <location>
        <position position="56"/>
    </location>
    <ligand>
        <name>substrate</name>
    </ligand>
</feature>
<keyword evidence="3 4" id="KW-0067">ATP-binding</keyword>
<evidence type="ECO:0000256" key="2">
    <source>
        <dbReference type="ARBA" id="ARBA00022741"/>
    </source>
</evidence>
<dbReference type="Proteomes" id="UP000472676">
    <property type="component" value="Unassembled WGS sequence"/>
</dbReference>
<protein>
    <recommendedName>
        <fullName evidence="5">5-formyltetrahydrofolate cyclo-ligase</fullName>
        <ecNumber evidence="5">6.3.3.2</ecNumber>
    </recommendedName>
</protein>
<comment type="caution">
    <text evidence="7">The sequence shown here is derived from an EMBL/GenBank/DDBJ whole genome shotgun (WGS) entry which is preliminary data.</text>
</comment>
<keyword evidence="6" id="KW-0472">Membrane</keyword>
<evidence type="ECO:0000256" key="3">
    <source>
        <dbReference type="ARBA" id="ARBA00022840"/>
    </source>
</evidence>
<keyword evidence="8" id="KW-1185">Reference proteome</keyword>
<dbReference type="EMBL" id="JAAMOW010000005">
    <property type="protein sequence ID" value="NGY05366.1"/>
    <property type="molecule type" value="Genomic_DNA"/>
</dbReference>
<reference evidence="7 8" key="1">
    <citation type="journal article" date="2014" name="Int. J. Syst. Evol. Microbiol.">
        <title>Solimonas terrae sp. nov., isolated from soil.</title>
        <authorList>
            <person name="Kim S.J."/>
            <person name="Moon J.Y."/>
            <person name="Weon H.Y."/>
            <person name="Ahn J.H."/>
            <person name="Chen W.M."/>
            <person name="Kwon S.W."/>
        </authorList>
    </citation>
    <scope>NUCLEOTIDE SEQUENCE [LARGE SCALE GENOMIC DNA]</scope>
    <source>
        <strain evidence="7 8">KIS83-12</strain>
    </source>
</reference>
<evidence type="ECO:0000256" key="4">
    <source>
        <dbReference type="PIRSR" id="PIRSR006806-1"/>
    </source>
</evidence>
<dbReference type="PANTHER" id="PTHR23407">
    <property type="entry name" value="ATPASE INHIBITOR/5-FORMYLTETRAHYDROFOLATE CYCLO-LIGASE"/>
    <property type="match status" value="1"/>
</dbReference>
<evidence type="ECO:0000256" key="6">
    <source>
        <dbReference type="SAM" id="Phobius"/>
    </source>
</evidence>
<dbReference type="SUPFAM" id="SSF100950">
    <property type="entry name" value="NagB/RpiA/CoA transferase-like"/>
    <property type="match status" value="1"/>
</dbReference>
<dbReference type="GO" id="GO:0046872">
    <property type="term" value="F:metal ion binding"/>
    <property type="evidence" value="ECO:0007669"/>
    <property type="project" value="UniProtKB-KW"/>
</dbReference>
<feature type="binding site" evidence="4">
    <location>
        <begin position="5"/>
        <end position="9"/>
    </location>
    <ligand>
        <name>ATP</name>
        <dbReference type="ChEBI" id="CHEBI:30616"/>
    </ligand>
</feature>
<evidence type="ECO:0000313" key="8">
    <source>
        <dbReference type="Proteomes" id="UP000472676"/>
    </source>
</evidence>
<evidence type="ECO:0000256" key="5">
    <source>
        <dbReference type="RuleBase" id="RU361279"/>
    </source>
</evidence>